<comment type="caution">
    <text evidence="2">The sequence shown here is derived from an EMBL/GenBank/DDBJ whole genome shotgun (WGS) entry which is preliminary data.</text>
</comment>
<evidence type="ECO:0000256" key="1">
    <source>
        <dbReference type="ARBA" id="ARBA00022729"/>
    </source>
</evidence>
<keyword evidence="3" id="KW-1185">Reference proteome</keyword>
<keyword evidence="1" id="KW-0732">Signal</keyword>
<dbReference type="InterPro" id="IPR032675">
    <property type="entry name" value="LRR_dom_sf"/>
</dbReference>
<dbReference type="Gene3D" id="3.80.10.10">
    <property type="entry name" value="Ribonuclease Inhibitor"/>
    <property type="match status" value="1"/>
</dbReference>
<evidence type="ECO:0000313" key="2">
    <source>
        <dbReference type="EMBL" id="CAF1025821.1"/>
    </source>
</evidence>
<dbReference type="PANTHER" id="PTHR45842:SF22">
    <property type="entry name" value="INSULIN-LIKE GROWTH FACTOR-BINDING PROTEIN COMPLEX ACID LABILE SUBUNIT ISOFORM X1"/>
    <property type="match status" value="1"/>
</dbReference>
<dbReference type="Pfam" id="PF13855">
    <property type="entry name" value="LRR_8"/>
    <property type="match status" value="1"/>
</dbReference>
<dbReference type="AlphaFoldDB" id="A0A814IN89"/>
<accession>A0A814IN89</accession>
<dbReference type="Proteomes" id="UP000663879">
    <property type="component" value="Unassembled WGS sequence"/>
</dbReference>
<gene>
    <name evidence="2" type="ORF">OXX778_LOCUS17612</name>
</gene>
<dbReference type="GO" id="GO:0016020">
    <property type="term" value="C:membrane"/>
    <property type="evidence" value="ECO:0007669"/>
    <property type="project" value="UniProtKB-SubCell"/>
</dbReference>
<dbReference type="PANTHER" id="PTHR45842">
    <property type="entry name" value="SYNAPTIC ADHESION-LIKE MOLECULE SALM"/>
    <property type="match status" value="1"/>
</dbReference>
<dbReference type="InterPro" id="IPR001611">
    <property type="entry name" value="Leu-rich_rpt"/>
</dbReference>
<reference evidence="2" key="1">
    <citation type="submission" date="2021-02" db="EMBL/GenBank/DDBJ databases">
        <authorList>
            <person name="Nowell W R."/>
        </authorList>
    </citation>
    <scope>NUCLEOTIDE SEQUENCE</scope>
    <source>
        <strain evidence="2">Ploen Becks lab</strain>
    </source>
</reference>
<sequence>MKISKSKVIEYFEYLNNQIDILAEEYLIKPNLSQNEKNNVETLRNKFLNETKKNFELNLNKIKSKEEIAEYDIYDWPFCFLIPNEKKNFKHFGVLVLTNVYVNSNILSYLEHEFVSRDISYDRDVSAKEALIGKFLYFLLNEKFKSPNFDPLIDLTNKVENKIGYFALCSFNVHSINPKDFDLYDILINKECLDQSILNLYVSCLPSRVFLQLDNIKSLDLTFDKKCTLEPDCFVGLKSLEHLQIYDLSIDSIESKCFNGMENLNYLAIIEGKIEKFSDYAFNNLNKLESLVSFSANIEKIESNAFVGLDNLKKLILIDSELIYLPRDVFRNLKNLTTLNLHNSISIQFDAQCLNVLTNLEFLSLYNRYDNDVLNLNKLNLSKLKYLAINSKKVPNFELNLEFLIINGLEEFNNKMFKNLQGLKGLIFETSGSFFWKIKTKMFKYLNNLEHLVISFDELNEKSVYFIENNLEYFADFITKENIYLNYDDSESNCIKISCYDDITKFLKNCIKVGEIAESAINSYHEVYLDHL</sequence>
<dbReference type="InterPro" id="IPR050467">
    <property type="entry name" value="LRFN"/>
</dbReference>
<evidence type="ECO:0000313" key="3">
    <source>
        <dbReference type="Proteomes" id="UP000663879"/>
    </source>
</evidence>
<proteinExistence type="predicted"/>
<protein>
    <submittedName>
        <fullName evidence="2">Uncharacterized protein</fullName>
    </submittedName>
</protein>
<name>A0A814IN89_9BILA</name>
<dbReference type="SUPFAM" id="SSF52058">
    <property type="entry name" value="L domain-like"/>
    <property type="match status" value="1"/>
</dbReference>
<organism evidence="2 3">
    <name type="scientific">Brachionus calyciflorus</name>
    <dbReference type="NCBI Taxonomy" id="104777"/>
    <lineage>
        <taxon>Eukaryota</taxon>
        <taxon>Metazoa</taxon>
        <taxon>Spiralia</taxon>
        <taxon>Gnathifera</taxon>
        <taxon>Rotifera</taxon>
        <taxon>Eurotatoria</taxon>
        <taxon>Monogononta</taxon>
        <taxon>Pseudotrocha</taxon>
        <taxon>Ploima</taxon>
        <taxon>Brachionidae</taxon>
        <taxon>Brachionus</taxon>
    </lineage>
</organism>
<dbReference type="OrthoDB" id="676979at2759"/>
<dbReference type="EMBL" id="CAJNOC010004554">
    <property type="protein sequence ID" value="CAF1025821.1"/>
    <property type="molecule type" value="Genomic_DNA"/>
</dbReference>